<protein>
    <submittedName>
        <fullName evidence="2">Serine/threonine-protein kinase STN7</fullName>
    </submittedName>
</protein>
<evidence type="ECO:0000313" key="2">
    <source>
        <dbReference type="EMBL" id="KAB2608960.1"/>
    </source>
</evidence>
<dbReference type="Proteomes" id="UP000327157">
    <property type="component" value="Chromosome 14"/>
</dbReference>
<gene>
    <name evidence="2" type="ORF">D8674_012128</name>
</gene>
<dbReference type="OrthoDB" id="10252171at2759"/>
<dbReference type="AlphaFoldDB" id="A0A5N5G5F1"/>
<feature type="transmembrane region" description="Helical" evidence="1">
    <location>
        <begin position="238"/>
        <end position="265"/>
    </location>
</feature>
<keyword evidence="3" id="KW-1185">Reference proteome</keyword>
<dbReference type="EMBL" id="SMOL01000553">
    <property type="protein sequence ID" value="KAB2608960.1"/>
    <property type="molecule type" value="Genomic_DNA"/>
</dbReference>
<reference evidence="2 3" key="1">
    <citation type="submission" date="2019-09" db="EMBL/GenBank/DDBJ databases">
        <authorList>
            <person name="Ou C."/>
        </authorList>
    </citation>
    <scope>NUCLEOTIDE SEQUENCE [LARGE SCALE GENOMIC DNA]</scope>
    <source>
        <strain evidence="2">S2</strain>
        <tissue evidence="2">Leaf</tissue>
    </source>
</reference>
<comment type="caution">
    <text evidence="2">The sequence shown here is derived from an EMBL/GenBank/DDBJ whole genome shotgun (WGS) entry which is preliminary data.</text>
</comment>
<reference evidence="3" key="2">
    <citation type="submission" date="2019-10" db="EMBL/GenBank/DDBJ databases">
        <title>A de novo genome assembly of a pear dwarfing rootstock.</title>
        <authorList>
            <person name="Wang F."/>
            <person name="Wang J."/>
            <person name="Li S."/>
            <person name="Zhang Y."/>
            <person name="Fang M."/>
            <person name="Ma L."/>
            <person name="Zhao Y."/>
            <person name="Jiang S."/>
        </authorList>
    </citation>
    <scope>NUCLEOTIDE SEQUENCE [LARGE SCALE GENOMIC DNA]</scope>
</reference>
<organism evidence="2 3">
    <name type="scientific">Pyrus ussuriensis x Pyrus communis</name>
    <dbReference type="NCBI Taxonomy" id="2448454"/>
    <lineage>
        <taxon>Eukaryota</taxon>
        <taxon>Viridiplantae</taxon>
        <taxon>Streptophyta</taxon>
        <taxon>Embryophyta</taxon>
        <taxon>Tracheophyta</taxon>
        <taxon>Spermatophyta</taxon>
        <taxon>Magnoliopsida</taxon>
        <taxon>eudicotyledons</taxon>
        <taxon>Gunneridae</taxon>
        <taxon>Pentapetalae</taxon>
        <taxon>rosids</taxon>
        <taxon>fabids</taxon>
        <taxon>Rosales</taxon>
        <taxon>Rosaceae</taxon>
        <taxon>Amygdaloideae</taxon>
        <taxon>Maleae</taxon>
        <taxon>Pyrus</taxon>
    </lineage>
</organism>
<proteinExistence type="predicted"/>
<sequence length="292" mass="31321">MVVMETGGGMEMEQLMVARLDGQAHGFLQLDQHMDPFIGVAKLRPHQSKPIYPFLSRKLKIKPSVESQLPSSSRITISNSKTLVVFASGDGELIHAVHDMFLGVGLGLLCTVMKCGDVILEALVPKSDDFTLTAPLSPSFFPFLSVVFSQGFLADLPFSLPSAVFHPISQFPSTFTAIGCGVSSWCALICCLPLLAVLLVDYHELLSLGCKFSGTWMLVSVRRGFVWGPNLTGSTCTAAILVVASAILADVAVAVVVSVCVVFWAQLLLGPLLVVCIFVLGPLCCKFWASVL</sequence>
<keyword evidence="1" id="KW-0472">Membrane</keyword>
<keyword evidence="1" id="KW-1133">Transmembrane helix</keyword>
<feature type="transmembrane region" description="Helical" evidence="1">
    <location>
        <begin position="177"/>
        <end position="199"/>
    </location>
</feature>
<dbReference type="GO" id="GO:0016301">
    <property type="term" value="F:kinase activity"/>
    <property type="evidence" value="ECO:0007669"/>
    <property type="project" value="UniProtKB-KW"/>
</dbReference>
<reference evidence="2 3" key="3">
    <citation type="submission" date="2019-11" db="EMBL/GenBank/DDBJ databases">
        <title>A de novo genome assembly of a pear dwarfing rootstock.</title>
        <authorList>
            <person name="Wang F."/>
            <person name="Wang J."/>
            <person name="Li S."/>
            <person name="Zhang Y."/>
            <person name="Fang M."/>
            <person name="Ma L."/>
            <person name="Zhao Y."/>
            <person name="Jiang S."/>
        </authorList>
    </citation>
    <scope>NUCLEOTIDE SEQUENCE [LARGE SCALE GENOMIC DNA]</scope>
    <source>
        <strain evidence="2">S2</strain>
        <tissue evidence="2">Leaf</tissue>
    </source>
</reference>
<name>A0A5N5G5F1_9ROSA</name>
<evidence type="ECO:0000256" key="1">
    <source>
        <dbReference type="SAM" id="Phobius"/>
    </source>
</evidence>
<accession>A0A5N5G5F1</accession>
<keyword evidence="2" id="KW-0808">Transferase</keyword>
<keyword evidence="2" id="KW-0418">Kinase</keyword>
<evidence type="ECO:0000313" key="3">
    <source>
        <dbReference type="Proteomes" id="UP000327157"/>
    </source>
</evidence>
<feature type="transmembrane region" description="Helical" evidence="1">
    <location>
        <begin position="271"/>
        <end position="289"/>
    </location>
</feature>
<keyword evidence="1" id="KW-0812">Transmembrane</keyword>